<dbReference type="GO" id="GO:0006276">
    <property type="term" value="P:plasmid maintenance"/>
    <property type="evidence" value="ECO:0007669"/>
    <property type="project" value="InterPro"/>
</dbReference>
<dbReference type="Pfam" id="PF01845">
    <property type="entry name" value="CcdB"/>
    <property type="match status" value="1"/>
</dbReference>
<dbReference type="GO" id="GO:0008657">
    <property type="term" value="F:DNA topoisomerase type II (double strand cut, ATP-hydrolyzing) inhibitor activity"/>
    <property type="evidence" value="ECO:0007669"/>
    <property type="project" value="InterPro"/>
</dbReference>
<proteinExistence type="inferred from homology"/>
<evidence type="ECO:0000313" key="9">
    <source>
        <dbReference type="Proteomes" id="UP000077852"/>
    </source>
</evidence>
<dbReference type="RefSeq" id="WP_081267703.1">
    <property type="nucleotide sequence ID" value="NZ_LVHG01000037.1"/>
</dbReference>
<keyword evidence="5" id="KW-0804">Transcription</keyword>
<dbReference type="Proteomes" id="UP000077852">
    <property type="component" value="Unassembled WGS sequence"/>
</dbReference>
<dbReference type="InterPro" id="IPR011067">
    <property type="entry name" value="Plasmid_toxin/cell-grow_inhib"/>
</dbReference>
<gene>
    <name evidence="8" type="ORF">A3K87_14435</name>
</gene>
<dbReference type="InterPro" id="IPR002712">
    <property type="entry name" value="CcdB"/>
</dbReference>
<comment type="similarity">
    <text evidence="1">Belongs to the CcdB toxin family.</text>
</comment>
<name>A0AA91DPW6_VARPD</name>
<reference evidence="8 9" key="1">
    <citation type="submission" date="2016-03" db="EMBL/GenBank/DDBJ databases">
        <title>Genome sequence of Variovorax paradoxus KB5.</title>
        <authorList>
            <person name="Jeong H."/>
            <person name="Hong C.E."/>
            <person name="Jo S.H."/>
            <person name="Park J.M."/>
        </authorList>
    </citation>
    <scope>NUCLEOTIDE SEQUENCE [LARGE SCALE GENOMIC DNA]</scope>
    <source>
        <strain evidence="8 9">KB5</strain>
    </source>
</reference>
<keyword evidence="3" id="KW-0678">Repressor</keyword>
<evidence type="ECO:0000256" key="3">
    <source>
        <dbReference type="ARBA" id="ARBA00022491"/>
    </source>
</evidence>
<evidence type="ECO:0000256" key="6">
    <source>
        <dbReference type="ARBA" id="ARBA00029628"/>
    </source>
</evidence>
<dbReference type="Gene3D" id="2.30.30.110">
    <property type="match status" value="1"/>
</dbReference>
<organism evidence="8 9">
    <name type="scientific">Variovorax paradoxus</name>
    <dbReference type="NCBI Taxonomy" id="34073"/>
    <lineage>
        <taxon>Bacteria</taxon>
        <taxon>Pseudomonadati</taxon>
        <taxon>Pseudomonadota</taxon>
        <taxon>Betaproteobacteria</taxon>
        <taxon>Burkholderiales</taxon>
        <taxon>Comamonadaceae</taxon>
        <taxon>Variovorax</taxon>
    </lineage>
</organism>
<evidence type="ECO:0000256" key="1">
    <source>
        <dbReference type="ARBA" id="ARBA00005230"/>
    </source>
</evidence>
<sequence length="105" mass="11353">MAQFDVYANPSKTQRGEIPWMVDIQSDILDKLPTRLVIPLALRAHMPAAMPRSLCPIIGWNGSTLVALPHLAAPFRVKDLGPVQGSLRPQANDFVAALDAVISGI</sequence>
<keyword evidence="4" id="KW-0805">Transcription regulation</keyword>
<comment type="caution">
    <text evidence="8">The sequence shown here is derived from an EMBL/GenBank/DDBJ whole genome shotgun (WGS) entry which is preliminary data.</text>
</comment>
<dbReference type="EMBL" id="LVHG01000037">
    <property type="protein sequence ID" value="OAK64578.1"/>
    <property type="molecule type" value="Genomic_DNA"/>
</dbReference>
<evidence type="ECO:0000256" key="4">
    <source>
        <dbReference type="ARBA" id="ARBA00023015"/>
    </source>
</evidence>
<dbReference type="AlphaFoldDB" id="A0AA91DPW6"/>
<protein>
    <recommendedName>
        <fullName evidence="2">Toxin CcdB</fullName>
    </recommendedName>
    <alternativeName>
        <fullName evidence="7">Cytotoxic protein CcdB</fullName>
    </alternativeName>
    <alternativeName>
        <fullName evidence="6">Protein LetD</fullName>
    </alternativeName>
</protein>
<dbReference type="SUPFAM" id="SSF50118">
    <property type="entry name" value="Cell growth inhibitor/plasmid maintenance toxic component"/>
    <property type="match status" value="1"/>
</dbReference>
<evidence type="ECO:0000256" key="7">
    <source>
        <dbReference type="ARBA" id="ARBA00033135"/>
    </source>
</evidence>
<accession>A0AA91DPW6</accession>
<evidence type="ECO:0000256" key="2">
    <source>
        <dbReference type="ARBA" id="ARBA00015075"/>
    </source>
</evidence>
<evidence type="ECO:0000313" key="8">
    <source>
        <dbReference type="EMBL" id="OAK64578.1"/>
    </source>
</evidence>
<evidence type="ECO:0000256" key="5">
    <source>
        <dbReference type="ARBA" id="ARBA00023163"/>
    </source>
</evidence>